<dbReference type="EMBL" id="CVVU01000274">
    <property type="protein sequence ID" value="CRQ11361.1"/>
    <property type="molecule type" value="Genomic_DNA"/>
</dbReference>
<name>A0A9P1W2D2_PSEAI</name>
<accession>A0A9P1W2D2</accession>
<evidence type="ECO:0000313" key="2">
    <source>
        <dbReference type="Proteomes" id="UP000045039"/>
    </source>
</evidence>
<dbReference type="AlphaFoldDB" id="A0A9P1W2D2"/>
<organism evidence="1 2">
    <name type="scientific">Pseudomonas aeruginosa</name>
    <dbReference type="NCBI Taxonomy" id="287"/>
    <lineage>
        <taxon>Bacteria</taxon>
        <taxon>Pseudomonadati</taxon>
        <taxon>Pseudomonadota</taxon>
        <taxon>Gammaproteobacteria</taxon>
        <taxon>Pseudomonadales</taxon>
        <taxon>Pseudomonadaceae</taxon>
        <taxon>Pseudomonas</taxon>
    </lineage>
</organism>
<dbReference type="Proteomes" id="UP000045039">
    <property type="component" value="Unassembled WGS sequence"/>
</dbReference>
<comment type="caution">
    <text evidence="1">The sequence shown here is derived from an EMBL/GenBank/DDBJ whole genome shotgun (WGS) entry which is preliminary data.</text>
</comment>
<protein>
    <submittedName>
        <fullName evidence="1">Uncharacterized protein</fullName>
    </submittedName>
</protein>
<proteinExistence type="predicted"/>
<sequence>MMVTARAILYQEVAEGKKRMPRLQAALVFLYTLSLPEKDLPIRIRVMRGGDAGEPGAIQAIAQEKHDE</sequence>
<evidence type="ECO:0000313" key="1">
    <source>
        <dbReference type="EMBL" id="CRQ11361.1"/>
    </source>
</evidence>
<reference evidence="2" key="1">
    <citation type="submission" date="2015-06" db="EMBL/GenBank/DDBJ databases">
        <authorList>
            <person name="Radhakrishnan Rajesh"/>
            <person name="Underwood Anthony"/>
            <person name="Al-Shahib Ali"/>
        </authorList>
    </citation>
    <scope>NUCLEOTIDE SEQUENCE [LARGE SCALE GENOMIC DNA]</scope>
    <source>
        <strain evidence="2">P19_London_7_VIM_2_05_10</strain>
    </source>
</reference>
<gene>
    <name evidence="1" type="ORF">PAERUG_P19_London_7_VIM_2_05_10_06792</name>
</gene>